<feature type="compositionally biased region" description="Acidic residues" evidence="1">
    <location>
        <begin position="187"/>
        <end position="197"/>
    </location>
</feature>
<dbReference type="RefSeq" id="WP_066055126.1">
    <property type="nucleotide sequence ID" value="NZ_JBHUNF010000001.1"/>
</dbReference>
<evidence type="ECO:0000256" key="2">
    <source>
        <dbReference type="SAM" id="Phobius"/>
    </source>
</evidence>
<feature type="compositionally biased region" description="Polar residues" evidence="1">
    <location>
        <begin position="209"/>
        <end position="220"/>
    </location>
</feature>
<keyword evidence="2" id="KW-1133">Transmembrane helix</keyword>
<gene>
    <name evidence="3" type="ORF">ACFSUQ_00905</name>
</gene>
<evidence type="ECO:0000256" key="1">
    <source>
        <dbReference type="SAM" id="MobiDB-lite"/>
    </source>
</evidence>
<accession>A0ABW5RG01</accession>
<dbReference type="InterPro" id="IPR019051">
    <property type="entry name" value="Trp_biosyn_TM_oprn/chp"/>
</dbReference>
<dbReference type="Pfam" id="PF09534">
    <property type="entry name" value="Trp_oprn_chp"/>
    <property type="match status" value="1"/>
</dbReference>
<protein>
    <submittedName>
        <fullName evidence="3">Trp biosynthesis-associated membrane protein</fullName>
    </submittedName>
</protein>
<keyword evidence="2" id="KW-0472">Membrane</keyword>
<evidence type="ECO:0000313" key="3">
    <source>
        <dbReference type="EMBL" id="MFD2673868.1"/>
    </source>
</evidence>
<dbReference type="EMBL" id="JBHUNF010000001">
    <property type="protein sequence ID" value="MFD2673868.1"/>
    <property type="molecule type" value="Genomic_DNA"/>
</dbReference>
<keyword evidence="2" id="KW-0812">Transmembrane</keyword>
<comment type="caution">
    <text evidence="3">The sequence shown here is derived from an EMBL/GenBank/DDBJ whole genome shotgun (WGS) entry which is preliminary data.</text>
</comment>
<dbReference type="Proteomes" id="UP001597453">
    <property type="component" value="Unassembled WGS sequence"/>
</dbReference>
<feature type="compositionally biased region" description="Basic and acidic residues" evidence="1">
    <location>
        <begin position="221"/>
        <end position="232"/>
    </location>
</feature>
<feature type="region of interest" description="Disordered" evidence="1">
    <location>
        <begin position="174"/>
        <end position="245"/>
    </location>
</feature>
<feature type="transmembrane region" description="Helical" evidence="2">
    <location>
        <begin position="145"/>
        <end position="168"/>
    </location>
</feature>
<organism evidence="3 4">
    <name type="scientific">Gulosibacter bifidus</name>
    <dbReference type="NCBI Taxonomy" id="272239"/>
    <lineage>
        <taxon>Bacteria</taxon>
        <taxon>Bacillati</taxon>
        <taxon>Actinomycetota</taxon>
        <taxon>Actinomycetes</taxon>
        <taxon>Micrococcales</taxon>
        <taxon>Microbacteriaceae</taxon>
        <taxon>Gulosibacter</taxon>
    </lineage>
</organism>
<reference evidence="4" key="1">
    <citation type="journal article" date="2019" name="Int. J. Syst. Evol. Microbiol.">
        <title>The Global Catalogue of Microorganisms (GCM) 10K type strain sequencing project: providing services to taxonomists for standard genome sequencing and annotation.</title>
        <authorList>
            <consortium name="The Broad Institute Genomics Platform"/>
            <consortium name="The Broad Institute Genome Sequencing Center for Infectious Disease"/>
            <person name="Wu L."/>
            <person name="Ma J."/>
        </authorList>
    </citation>
    <scope>NUCLEOTIDE SEQUENCE [LARGE SCALE GENOMIC DNA]</scope>
    <source>
        <strain evidence="4">TISTR 1511</strain>
    </source>
</reference>
<keyword evidence="4" id="KW-1185">Reference proteome</keyword>
<sequence>MTNAIDASAGKRAKRIASATAALGTVTTMIAWLFSMGSAQASVNGAVQTVTANGGDASGAVMAIALAAFASVIALMMVNQRILRFVLALLLSLLALGSMWLLAGVMRNPEQAFIEQINSLTATSTERAALDAIVPDSVRTTVWPMVAFAGAIITWVASLFAMFTCASWPTGGRKYDRNANTSTSEPVADDAAADTDATDSGTRAGEPRTPTSDRTSAPTTTRDRAADRHIDQWDALSNGEDPTDQ</sequence>
<name>A0ABW5RG01_9MICO</name>
<feature type="transmembrane region" description="Helical" evidence="2">
    <location>
        <begin position="85"/>
        <end position="103"/>
    </location>
</feature>
<feature type="transmembrane region" description="Helical" evidence="2">
    <location>
        <begin position="57"/>
        <end position="78"/>
    </location>
</feature>
<evidence type="ECO:0000313" key="4">
    <source>
        <dbReference type="Proteomes" id="UP001597453"/>
    </source>
</evidence>
<proteinExistence type="predicted"/>